<proteinExistence type="predicted"/>
<dbReference type="InterPro" id="IPR038765">
    <property type="entry name" value="Papain-like_cys_pep_sf"/>
</dbReference>
<protein>
    <recommendedName>
        <fullName evidence="1">Peptidase C51 domain-containing protein</fullName>
    </recommendedName>
</protein>
<dbReference type="PROSITE" id="PS50911">
    <property type="entry name" value="CHAP"/>
    <property type="match status" value="1"/>
</dbReference>
<dbReference type="Pfam" id="PF05257">
    <property type="entry name" value="CHAP"/>
    <property type="match status" value="1"/>
</dbReference>
<evidence type="ECO:0000313" key="2">
    <source>
        <dbReference type="EMBL" id="GAA4209702.1"/>
    </source>
</evidence>
<dbReference type="Proteomes" id="UP001501251">
    <property type="component" value="Unassembled WGS sequence"/>
</dbReference>
<reference evidence="3" key="1">
    <citation type="journal article" date="2019" name="Int. J. Syst. Evol. Microbiol.">
        <title>The Global Catalogue of Microorganisms (GCM) 10K type strain sequencing project: providing services to taxonomists for standard genome sequencing and annotation.</title>
        <authorList>
            <consortium name="The Broad Institute Genomics Platform"/>
            <consortium name="The Broad Institute Genome Sequencing Center for Infectious Disease"/>
            <person name="Wu L."/>
            <person name="Ma J."/>
        </authorList>
    </citation>
    <scope>NUCLEOTIDE SEQUENCE [LARGE SCALE GENOMIC DNA]</scope>
    <source>
        <strain evidence="3">JCM 17388</strain>
    </source>
</reference>
<name>A0ABP8BL96_9ACTN</name>
<accession>A0ABP8BL96</accession>
<sequence length="131" mass="14167">MGTSGVPNKYTQWYASSLGKGSYFLTAPWCAIYVAWVAERAGVRAKVGTDAYTPTWAAWYAGKGRWGIAPRPGAIVFFDWSSGKSRSGIDHAGIVEKVHSDGSITSIEGNSSGRVQRVHRTSSIVGYGYWA</sequence>
<feature type="domain" description="Peptidase C51" evidence="1">
    <location>
        <begin position="5"/>
        <end position="131"/>
    </location>
</feature>
<dbReference type="EMBL" id="BAABAQ010000021">
    <property type="protein sequence ID" value="GAA4209702.1"/>
    <property type="molecule type" value="Genomic_DNA"/>
</dbReference>
<dbReference type="Gene3D" id="3.90.1720.10">
    <property type="entry name" value="endopeptidase domain like (from Nostoc punctiforme)"/>
    <property type="match status" value="1"/>
</dbReference>
<keyword evidence="3" id="KW-1185">Reference proteome</keyword>
<comment type="caution">
    <text evidence="2">The sequence shown here is derived from an EMBL/GenBank/DDBJ whole genome shotgun (WGS) entry which is preliminary data.</text>
</comment>
<gene>
    <name evidence="2" type="ORF">GCM10022252_76510</name>
</gene>
<dbReference type="InterPro" id="IPR007921">
    <property type="entry name" value="CHAP_dom"/>
</dbReference>
<organism evidence="2 3">
    <name type="scientific">Streptosporangium oxazolinicum</name>
    <dbReference type="NCBI Taxonomy" id="909287"/>
    <lineage>
        <taxon>Bacteria</taxon>
        <taxon>Bacillati</taxon>
        <taxon>Actinomycetota</taxon>
        <taxon>Actinomycetes</taxon>
        <taxon>Streptosporangiales</taxon>
        <taxon>Streptosporangiaceae</taxon>
        <taxon>Streptosporangium</taxon>
    </lineage>
</organism>
<evidence type="ECO:0000259" key="1">
    <source>
        <dbReference type="PROSITE" id="PS50911"/>
    </source>
</evidence>
<evidence type="ECO:0000313" key="3">
    <source>
        <dbReference type="Proteomes" id="UP001501251"/>
    </source>
</evidence>
<dbReference type="SUPFAM" id="SSF54001">
    <property type="entry name" value="Cysteine proteinases"/>
    <property type="match status" value="1"/>
</dbReference>
<dbReference type="RefSeq" id="WP_344923236.1">
    <property type="nucleotide sequence ID" value="NZ_BAABAQ010000021.1"/>
</dbReference>